<reference evidence="12 13" key="1">
    <citation type="submission" date="2018-05" db="EMBL/GenBank/DDBJ databases">
        <title>Genomic Encyclopedia of Type Strains, Phase IV (KMG-IV): sequencing the most valuable type-strain genomes for metagenomic binning, comparative biology and taxonomic classification.</title>
        <authorList>
            <person name="Goeker M."/>
        </authorList>
    </citation>
    <scope>NUCLEOTIDE SEQUENCE [LARGE SCALE GENOMIC DNA]</scope>
    <source>
        <strain evidence="12 13">DSM 44704</strain>
    </source>
</reference>
<comment type="caution">
    <text evidence="12">The sequence shown here is derived from an EMBL/GenBank/DDBJ whole genome shotgun (WGS) entry which is preliminary data.</text>
</comment>
<keyword evidence="13" id="KW-1185">Reference proteome</keyword>
<evidence type="ECO:0000256" key="3">
    <source>
        <dbReference type="ARBA" id="ARBA00009587"/>
    </source>
</evidence>
<protein>
    <recommendedName>
        <fullName evidence="4">diacylglycerol O-acyltransferase</fullName>
        <ecNumber evidence="4">2.3.1.20</ecNumber>
    </recommendedName>
</protein>
<comment type="catalytic activity">
    <reaction evidence="10">
        <text>an acyl-CoA + a 1,2-diacyl-sn-glycerol = a triacyl-sn-glycerol + CoA</text>
        <dbReference type="Rhea" id="RHEA:10868"/>
        <dbReference type="ChEBI" id="CHEBI:17815"/>
        <dbReference type="ChEBI" id="CHEBI:57287"/>
        <dbReference type="ChEBI" id="CHEBI:58342"/>
        <dbReference type="ChEBI" id="CHEBI:64615"/>
        <dbReference type="EC" id="2.3.1.20"/>
    </reaction>
</comment>
<dbReference type="Gene3D" id="3.30.559.30">
    <property type="entry name" value="Nonribosomal peptide synthetase, condensation domain"/>
    <property type="match status" value="1"/>
</dbReference>
<evidence type="ECO:0000256" key="7">
    <source>
        <dbReference type="ARBA" id="ARBA00022798"/>
    </source>
</evidence>
<comment type="pathway">
    <text evidence="2">Lipid metabolism.</text>
</comment>
<dbReference type="InterPro" id="IPR004255">
    <property type="entry name" value="O-acyltransferase_WSD1_N"/>
</dbReference>
<comment type="pathway">
    <text evidence="1">Glycerolipid metabolism; triacylglycerol biosynthesis.</text>
</comment>
<dbReference type="GO" id="GO:0019432">
    <property type="term" value="P:triglyceride biosynthetic process"/>
    <property type="evidence" value="ECO:0007669"/>
    <property type="project" value="UniProtKB-UniPathway"/>
</dbReference>
<feature type="domain" description="O-acyltransferase WSD1-like N-terminal" evidence="11">
    <location>
        <begin position="1"/>
        <end position="215"/>
    </location>
</feature>
<evidence type="ECO:0000256" key="10">
    <source>
        <dbReference type="ARBA" id="ARBA00048109"/>
    </source>
</evidence>
<evidence type="ECO:0000256" key="9">
    <source>
        <dbReference type="ARBA" id="ARBA00023315"/>
    </source>
</evidence>
<dbReference type="AlphaFoldDB" id="A0A318JVY1"/>
<dbReference type="GO" id="GO:0004144">
    <property type="term" value="F:diacylglycerol O-acyltransferase activity"/>
    <property type="evidence" value="ECO:0007669"/>
    <property type="project" value="UniProtKB-EC"/>
</dbReference>
<dbReference type="PANTHER" id="PTHR31650:SF1">
    <property type="entry name" value="WAX ESTER SYNTHASE_DIACYLGLYCEROL ACYLTRANSFERASE 4-RELATED"/>
    <property type="match status" value="1"/>
</dbReference>
<dbReference type="InterPro" id="IPR023213">
    <property type="entry name" value="CAT-like_dom_sf"/>
</dbReference>
<dbReference type="GO" id="GO:0001666">
    <property type="term" value="P:response to hypoxia"/>
    <property type="evidence" value="ECO:0007669"/>
    <property type="project" value="TreeGrafter"/>
</dbReference>
<evidence type="ECO:0000313" key="13">
    <source>
        <dbReference type="Proteomes" id="UP000247569"/>
    </source>
</evidence>
<gene>
    <name evidence="12" type="ORF">DFR70_11575</name>
</gene>
<dbReference type="EMBL" id="QJKF01000015">
    <property type="protein sequence ID" value="PXX58102.1"/>
    <property type="molecule type" value="Genomic_DNA"/>
</dbReference>
<dbReference type="GO" id="GO:0051701">
    <property type="term" value="P:biological process involved in interaction with host"/>
    <property type="evidence" value="ECO:0007669"/>
    <property type="project" value="TreeGrafter"/>
</dbReference>
<comment type="similarity">
    <text evidence="3">Belongs to the long-chain O-acyltransferase family.</text>
</comment>
<dbReference type="GO" id="GO:0006071">
    <property type="term" value="P:glycerol metabolic process"/>
    <property type="evidence" value="ECO:0007669"/>
    <property type="project" value="UniProtKB-KW"/>
</dbReference>
<dbReference type="SUPFAM" id="SSF52777">
    <property type="entry name" value="CoA-dependent acyltransferases"/>
    <property type="match status" value="2"/>
</dbReference>
<evidence type="ECO:0000256" key="1">
    <source>
        <dbReference type="ARBA" id="ARBA00004771"/>
    </source>
</evidence>
<evidence type="ECO:0000256" key="4">
    <source>
        <dbReference type="ARBA" id="ARBA00013244"/>
    </source>
</evidence>
<dbReference type="Pfam" id="PF03007">
    <property type="entry name" value="WS_DGAT_cat"/>
    <property type="match status" value="1"/>
</dbReference>
<dbReference type="Gene3D" id="3.30.559.10">
    <property type="entry name" value="Chloramphenicol acetyltransferase-like domain"/>
    <property type="match status" value="1"/>
</dbReference>
<dbReference type="GO" id="GO:0005886">
    <property type="term" value="C:plasma membrane"/>
    <property type="evidence" value="ECO:0007669"/>
    <property type="project" value="TreeGrafter"/>
</dbReference>
<dbReference type="GO" id="GO:0071731">
    <property type="term" value="P:response to nitric oxide"/>
    <property type="evidence" value="ECO:0007669"/>
    <property type="project" value="TreeGrafter"/>
</dbReference>
<keyword evidence="5" id="KW-0444">Lipid biosynthesis</keyword>
<dbReference type="PANTHER" id="PTHR31650">
    <property type="entry name" value="O-ACYLTRANSFERASE (WSD1-LIKE) FAMILY PROTEIN"/>
    <property type="match status" value="1"/>
</dbReference>
<keyword evidence="8" id="KW-0443">Lipid metabolism</keyword>
<organism evidence="12 13">
    <name type="scientific">Nocardia tenerifensis</name>
    <dbReference type="NCBI Taxonomy" id="228006"/>
    <lineage>
        <taxon>Bacteria</taxon>
        <taxon>Bacillati</taxon>
        <taxon>Actinomycetota</taxon>
        <taxon>Actinomycetes</taxon>
        <taxon>Mycobacteriales</taxon>
        <taxon>Nocardiaceae</taxon>
        <taxon>Nocardia</taxon>
    </lineage>
</organism>
<keyword evidence="7" id="KW-0319">Glycerol metabolism</keyword>
<dbReference type="RefSeq" id="WP_040741386.1">
    <property type="nucleotide sequence ID" value="NZ_QJKF01000015.1"/>
</dbReference>
<dbReference type="EC" id="2.3.1.20" evidence="4"/>
<proteinExistence type="inferred from homology"/>
<evidence type="ECO:0000256" key="8">
    <source>
        <dbReference type="ARBA" id="ARBA00023098"/>
    </source>
</evidence>
<dbReference type="Proteomes" id="UP000247569">
    <property type="component" value="Unassembled WGS sequence"/>
</dbReference>
<evidence type="ECO:0000259" key="11">
    <source>
        <dbReference type="Pfam" id="PF03007"/>
    </source>
</evidence>
<keyword evidence="6 12" id="KW-0808">Transferase</keyword>
<evidence type="ECO:0000313" key="12">
    <source>
        <dbReference type="EMBL" id="PXX58102.1"/>
    </source>
</evidence>
<accession>A0A318JVY1</accession>
<evidence type="ECO:0000256" key="2">
    <source>
        <dbReference type="ARBA" id="ARBA00005189"/>
    </source>
</evidence>
<sequence length="468" mass="51516">MSGTDALMWRVGRNPLTRMNLVDIWLLDAVPEWERLLDCFHYALIKAPRLTHRVVEPLFDAGPPVWSPDPGFRLTNHLSRIALPPPGDLRQILDHAERAAADELNPAHPPWDAVLIEGYESDKAALIIRWHHSLADGIGSAWLFEQLTSPTRETEQRTARRVGVEPLSEGRRVPATPLAAAAELPMRMGVSMVSAAYDTYRNAGWAFRQMKKMPTLSAQDMAQVPLRMARLLKNFNTVPGPSLPSFPRAASPSPHFEVIRIDGDALNNAARAAHAGTAAAYLAAFAAAYREYGLRNRRPTNTITVSVPVSLRRPGNNDSGNFFGLMPLRVSLDDMTVVQRMQSIHKQLMQTRASFFDDYVPVLASAGSWVPGIWVDALAPSAGELTDAVLSVVNGVRRPSFLAGAQWISSICFAPRGTSPCNATMVYHLDHWSIAVHLDPAVFTDGALFRELLEEKMGEIIQLAGAET</sequence>
<evidence type="ECO:0000256" key="6">
    <source>
        <dbReference type="ARBA" id="ARBA00022679"/>
    </source>
</evidence>
<name>A0A318JVY1_9NOCA</name>
<keyword evidence="9 12" id="KW-0012">Acyltransferase</keyword>
<dbReference type="InterPro" id="IPR045034">
    <property type="entry name" value="O-acyltransferase_WSD1-like"/>
</dbReference>
<evidence type="ECO:0000256" key="5">
    <source>
        <dbReference type="ARBA" id="ARBA00022516"/>
    </source>
</evidence>
<dbReference type="UniPathway" id="UPA00282"/>